<protein>
    <submittedName>
        <fullName evidence="2">Uncharacterized protein</fullName>
    </submittedName>
</protein>
<feature type="compositionally biased region" description="Pro residues" evidence="1">
    <location>
        <begin position="279"/>
        <end position="288"/>
    </location>
</feature>
<evidence type="ECO:0000313" key="3">
    <source>
        <dbReference type="Proteomes" id="UP000800094"/>
    </source>
</evidence>
<dbReference type="OrthoDB" id="5423493at2759"/>
<keyword evidence="3" id="KW-1185">Reference proteome</keyword>
<feature type="compositionally biased region" description="Basic and acidic residues" evidence="1">
    <location>
        <begin position="139"/>
        <end position="149"/>
    </location>
</feature>
<reference evidence="2" key="1">
    <citation type="journal article" date="2020" name="Stud. Mycol.">
        <title>101 Dothideomycetes genomes: a test case for predicting lifestyles and emergence of pathogens.</title>
        <authorList>
            <person name="Haridas S."/>
            <person name="Albert R."/>
            <person name="Binder M."/>
            <person name="Bloem J."/>
            <person name="Labutti K."/>
            <person name="Salamov A."/>
            <person name="Andreopoulos B."/>
            <person name="Baker S."/>
            <person name="Barry K."/>
            <person name="Bills G."/>
            <person name="Bluhm B."/>
            <person name="Cannon C."/>
            <person name="Castanera R."/>
            <person name="Culley D."/>
            <person name="Daum C."/>
            <person name="Ezra D."/>
            <person name="Gonzalez J."/>
            <person name="Henrissat B."/>
            <person name="Kuo A."/>
            <person name="Liang C."/>
            <person name="Lipzen A."/>
            <person name="Lutzoni F."/>
            <person name="Magnuson J."/>
            <person name="Mondo S."/>
            <person name="Nolan M."/>
            <person name="Ohm R."/>
            <person name="Pangilinan J."/>
            <person name="Park H.-J."/>
            <person name="Ramirez L."/>
            <person name="Alfaro M."/>
            <person name="Sun H."/>
            <person name="Tritt A."/>
            <person name="Yoshinaga Y."/>
            <person name="Zwiers L.-H."/>
            <person name="Turgeon B."/>
            <person name="Goodwin S."/>
            <person name="Spatafora J."/>
            <person name="Crous P."/>
            <person name="Grigoriev I."/>
        </authorList>
    </citation>
    <scope>NUCLEOTIDE SEQUENCE</scope>
    <source>
        <strain evidence="2">CBS 122368</strain>
    </source>
</reference>
<gene>
    <name evidence="2" type="ORF">BU26DRAFT_123167</name>
</gene>
<sequence>MPRPKRAKVALTTTRVATTSSATDPAPRRRIVTKARRDDAPKPLESFSDDSDGLVVKSTRPQRRMPWQPARQEDVDLTMTGALPPDNEEDAPVKSIKNLTPPSKSTRQTRASKGSTRGSSVRKLSAASSRVKSRSAQKRAHDAPAHEEDSSGFGDNLLTFTSLDSESPAHGTRPPSAIKVGATPAHETSILALTNFKRRARQPSLLRMVHQTTDVEDNDLDDLGDLDDFHPDAESTPLRVQKSAPGEEAGNKSGLSLSSSSSRGTKRKLSSPVVQVPRSSPPYDPPSGPDVDSRSPSPSLPEVVQSTEEAQENVDRAQPDILSETMAPPMSSSDYPVDEIEDPPESAVRPRQSRRRGTAKNAGKDVESGCEETDGPKKAKGRQKARRNHGISTAKLQALLPRRRTRMPQEDEYDLQSSDDGFPADSDQDELQLPPRRLAPTARKSAAPKSTRKVSRAKKSTTATKPAQENTRTYSRRTSSDKENGAAVELEEDSDEIEETTEPSITRPSATLEAIAKKFEEVDAFEMEFESVSYVEQSSSPWR</sequence>
<organism evidence="2 3">
    <name type="scientific">Trematosphaeria pertusa</name>
    <dbReference type="NCBI Taxonomy" id="390896"/>
    <lineage>
        <taxon>Eukaryota</taxon>
        <taxon>Fungi</taxon>
        <taxon>Dikarya</taxon>
        <taxon>Ascomycota</taxon>
        <taxon>Pezizomycotina</taxon>
        <taxon>Dothideomycetes</taxon>
        <taxon>Pleosporomycetidae</taxon>
        <taxon>Pleosporales</taxon>
        <taxon>Massarineae</taxon>
        <taxon>Trematosphaeriaceae</taxon>
        <taxon>Trematosphaeria</taxon>
    </lineage>
</organism>
<feature type="compositionally biased region" description="Acidic residues" evidence="1">
    <location>
        <begin position="489"/>
        <end position="501"/>
    </location>
</feature>
<feature type="compositionally biased region" description="Basic residues" evidence="1">
    <location>
        <begin position="378"/>
        <end position="389"/>
    </location>
</feature>
<dbReference type="EMBL" id="ML987206">
    <property type="protein sequence ID" value="KAF2242969.1"/>
    <property type="molecule type" value="Genomic_DNA"/>
</dbReference>
<evidence type="ECO:0000256" key="1">
    <source>
        <dbReference type="SAM" id="MobiDB-lite"/>
    </source>
</evidence>
<evidence type="ECO:0000313" key="2">
    <source>
        <dbReference type="EMBL" id="KAF2242969.1"/>
    </source>
</evidence>
<feature type="compositionally biased region" description="Acidic residues" evidence="1">
    <location>
        <begin position="214"/>
        <end position="226"/>
    </location>
</feature>
<name>A0A6A6HYK1_9PLEO</name>
<feature type="compositionally biased region" description="Low complexity" evidence="1">
    <location>
        <begin position="252"/>
        <end position="263"/>
    </location>
</feature>
<dbReference type="RefSeq" id="XP_033677973.1">
    <property type="nucleotide sequence ID" value="XM_033819546.1"/>
</dbReference>
<feature type="compositionally biased region" description="Polar residues" evidence="1">
    <location>
        <begin position="460"/>
        <end position="477"/>
    </location>
</feature>
<dbReference type="GeneID" id="54572876"/>
<proteinExistence type="predicted"/>
<feature type="region of interest" description="Disordered" evidence="1">
    <location>
        <begin position="198"/>
        <end position="509"/>
    </location>
</feature>
<dbReference type="Proteomes" id="UP000800094">
    <property type="component" value="Unassembled WGS sequence"/>
</dbReference>
<feature type="region of interest" description="Disordered" evidence="1">
    <location>
        <begin position="1"/>
        <end position="183"/>
    </location>
</feature>
<dbReference type="AlphaFoldDB" id="A0A6A6HYK1"/>
<accession>A0A6A6HYK1</accession>
<feature type="compositionally biased region" description="Low complexity" evidence="1">
    <location>
        <begin position="9"/>
        <end position="23"/>
    </location>
</feature>
<feature type="compositionally biased region" description="Polar residues" evidence="1">
    <location>
        <begin position="97"/>
        <end position="119"/>
    </location>
</feature>
<feature type="compositionally biased region" description="Basic residues" evidence="1">
    <location>
        <begin position="450"/>
        <end position="459"/>
    </location>
</feature>